<evidence type="ECO:0000313" key="2">
    <source>
        <dbReference type="EMBL" id="KAK6629806.1"/>
    </source>
</evidence>
<accession>A0AAN8P2N1</accession>
<dbReference type="AlphaFoldDB" id="A0AAN8P2N1"/>
<name>A0AAN8P2N1_POLSC</name>
<dbReference type="EMBL" id="JAWJWF010000045">
    <property type="protein sequence ID" value="KAK6626601.1"/>
    <property type="molecule type" value="Genomic_DNA"/>
</dbReference>
<dbReference type="Proteomes" id="UP001359485">
    <property type="component" value="Unassembled WGS sequence"/>
</dbReference>
<proteinExistence type="predicted"/>
<comment type="caution">
    <text evidence="2">The sequence shown here is derived from an EMBL/GenBank/DDBJ whole genome shotgun (WGS) entry which is preliminary data.</text>
</comment>
<keyword evidence="3" id="KW-1185">Reference proteome</keyword>
<reference evidence="2 4" key="1">
    <citation type="submission" date="2023-10" db="EMBL/GenBank/DDBJ databases">
        <title>Genomes of two closely related lineages of the louse Polyplax serrata with different host specificities.</title>
        <authorList>
            <person name="Martinu J."/>
            <person name="Tarabai H."/>
            <person name="Stefka J."/>
            <person name="Hypsa V."/>
        </authorList>
    </citation>
    <scope>NUCLEOTIDE SEQUENCE [LARGE SCALE GENOMIC DNA]</scope>
    <source>
        <strain evidence="1">98ZLc_SE</strain>
        <strain evidence="2">HR10_N</strain>
    </source>
</reference>
<evidence type="ECO:0000313" key="1">
    <source>
        <dbReference type="EMBL" id="KAK6626601.1"/>
    </source>
</evidence>
<evidence type="ECO:0000313" key="4">
    <source>
        <dbReference type="Proteomes" id="UP001372834"/>
    </source>
</evidence>
<dbReference type="EMBL" id="JAWJWE010000036">
    <property type="protein sequence ID" value="KAK6629806.1"/>
    <property type="molecule type" value="Genomic_DNA"/>
</dbReference>
<evidence type="ECO:0000313" key="3">
    <source>
        <dbReference type="Proteomes" id="UP001359485"/>
    </source>
</evidence>
<protein>
    <submittedName>
        <fullName evidence="2">Uncharacterized protein</fullName>
    </submittedName>
</protein>
<gene>
    <name evidence="2" type="ORF">RUM43_003626</name>
    <name evidence="1" type="ORF">RUM44_009075</name>
</gene>
<organism evidence="2 4">
    <name type="scientific">Polyplax serrata</name>
    <name type="common">Common mouse louse</name>
    <dbReference type="NCBI Taxonomy" id="468196"/>
    <lineage>
        <taxon>Eukaryota</taxon>
        <taxon>Metazoa</taxon>
        <taxon>Ecdysozoa</taxon>
        <taxon>Arthropoda</taxon>
        <taxon>Hexapoda</taxon>
        <taxon>Insecta</taxon>
        <taxon>Pterygota</taxon>
        <taxon>Neoptera</taxon>
        <taxon>Paraneoptera</taxon>
        <taxon>Psocodea</taxon>
        <taxon>Troctomorpha</taxon>
        <taxon>Phthiraptera</taxon>
        <taxon>Anoplura</taxon>
        <taxon>Polyplacidae</taxon>
        <taxon>Polyplax</taxon>
    </lineage>
</organism>
<dbReference type="Proteomes" id="UP001372834">
    <property type="component" value="Unassembled WGS sequence"/>
</dbReference>
<sequence>MPKEDTLFTSLIDMIALEEGLFCESSGLRRWQRARNHILHGLELFDGSAFRYSSKFGPQIAPAQSLYFIVTVSKRSKSEGYKI</sequence>